<gene>
    <name evidence="2" type="ORF">KIPB_011471</name>
</gene>
<dbReference type="AlphaFoldDB" id="A0A9K3GN57"/>
<sequence>IEIARVMQGIVLSARRGVPVHVLFGRLPVLQAVNMSQGRGVANGQQGSTPVPPVKQSSPLQSTQAVEIPTTDSTPPPPAPLNGRAKTEEREQPQVEREGEGEKKESPRESEGETKSPKGAESFKGAESAQEEEVPSPRETKGVEGERERGYCSEMEQAKKRERLRRERERQMIQAEREREWERERVTQMLVQCPSIPRDMIAACMRYYTF</sequence>
<protein>
    <submittedName>
        <fullName evidence="2">Uncharacterized protein</fullName>
    </submittedName>
</protein>
<feature type="compositionally biased region" description="Polar residues" evidence="1">
    <location>
        <begin position="40"/>
        <end position="65"/>
    </location>
</feature>
<accession>A0A9K3GN57</accession>
<feature type="region of interest" description="Disordered" evidence="1">
    <location>
        <begin position="40"/>
        <end position="165"/>
    </location>
</feature>
<feature type="non-terminal residue" evidence="2">
    <location>
        <position position="1"/>
    </location>
</feature>
<feature type="non-terminal residue" evidence="2">
    <location>
        <position position="210"/>
    </location>
</feature>
<proteinExistence type="predicted"/>
<feature type="compositionally biased region" description="Basic and acidic residues" evidence="1">
    <location>
        <begin position="135"/>
        <end position="165"/>
    </location>
</feature>
<dbReference type="Proteomes" id="UP000265618">
    <property type="component" value="Unassembled WGS sequence"/>
</dbReference>
<name>A0A9K3GN57_9EUKA</name>
<comment type="caution">
    <text evidence="2">The sequence shown here is derived from an EMBL/GenBank/DDBJ whole genome shotgun (WGS) entry which is preliminary data.</text>
</comment>
<reference evidence="2 3" key="1">
    <citation type="journal article" date="2018" name="PLoS ONE">
        <title>The draft genome of Kipferlia bialata reveals reductive genome evolution in fornicate parasites.</title>
        <authorList>
            <person name="Tanifuji G."/>
            <person name="Takabayashi S."/>
            <person name="Kume K."/>
            <person name="Takagi M."/>
            <person name="Nakayama T."/>
            <person name="Kamikawa R."/>
            <person name="Inagaki Y."/>
            <person name="Hashimoto T."/>
        </authorList>
    </citation>
    <scope>NUCLEOTIDE SEQUENCE [LARGE SCALE GENOMIC DNA]</scope>
    <source>
        <strain evidence="2">NY0173</strain>
    </source>
</reference>
<feature type="compositionally biased region" description="Basic and acidic residues" evidence="1">
    <location>
        <begin position="85"/>
        <end position="118"/>
    </location>
</feature>
<evidence type="ECO:0000313" key="2">
    <source>
        <dbReference type="EMBL" id="GIQ89082.1"/>
    </source>
</evidence>
<evidence type="ECO:0000313" key="3">
    <source>
        <dbReference type="Proteomes" id="UP000265618"/>
    </source>
</evidence>
<dbReference type="EMBL" id="BDIP01004669">
    <property type="protein sequence ID" value="GIQ89082.1"/>
    <property type="molecule type" value="Genomic_DNA"/>
</dbReference>
<organism evidence="2 3">
    <name type="scientific">Kipferlia bialata</name>
    <dbReference type="NCBI Taxonomy" id="797122"/>
    <lineage>
        <taxon>Eukaryota</taxon>
        <taxon>Metamonada</taxon>
        <taxon>Carpediemonas-like organisms</taxon>
        <taxon>Kipferlia</taxon>
    </lineage>
</organism>
<keyword evidence="3" id="KW-1185">Reference proteome</keyword>
<evidence type="ECO:0000256" key="1">
    <source>
        <dbReference type="SAM" id="MobiDB-lite"/>
    </source>
</evidence>